<sequence>MNMLSKKHVLTLTAAMSLLFVGAANAGAVLDKIQSSKTMTVATSATWPPQGFINDKNEIDGFDIDVSKEIAKRLGVAVKFITPDWDVITAGKWNGRWDMSVGSMTATKSRARILDFPATYYYVPYVFAVHNKSTLTDHKALNGKTIGVEGGTTSEDYLNQALAIEATDMPPVAYDVQTTKMKTYAGSLGPLDDLRLGDGVRLDGILTQRSTLEAAIKKNYPLRAVDNGVVFYEPLAIATDKGDAELKAKLGEIIGAMHKDGTLTKLSTKWYGVDYSTVK</sequence>
<feature type="chain" id="PRO_5019057506" evidence="3">
    <location>
        <begin position="27"/>
        <end position="279"/>
    </location>
</feature>
<dbReference type="Gene3D" id="3.40.190.10">
    <property type="entry name" value="Periplasmic binding protein-like II"/>
    <property type="match status" value="2"/>
</dbReference>
<protein>
    <submittedName>
        <fullName evidence="5">Amino acid ABC transporter substrate-binding protein</fullName>
    </submittedName>
</protein>
<evidence type="ECO:0000259" key="4">
    <source>
        <dbReference type="SMART" id="SM00062"/>
    </source>
</evidence>
<dbReference type="PANTHER" id="PTHR35936">
    <property type="entry name" value="MEMBRANE-BOUND LYTIC MUREIN TRANSGLYCOSYLASE F"/>
    <property type="match status" value="1"/>
</dbReference>
<dbReference type="PANTHER" id="PTHR35936:SF19">
    <property type="entry name" value="AMINO-ACID-BINDING PROTEIN YXEM-RELATED"/>
    <property type="match status" value="1"/>
</dbReference>
<evidence type="ECO:0000256" key="3">
    <source>
        <dbReference type="SAM" id="SignalP"/>
    </source>
</evidence>
<dbReference type="EMBL" id="MOBM01000002">
    <property type="protein sequence ID" value="RON19636.1"/>
    <property type="molecule type" value="Genomic_DNA"/>
</dbReference>
<dbReference type="Proteomes" id="UP000284002">
    <property type="component" value="Unassembled WGS sequence"/>
</dbReference>
<keyword evidence="2 3" id="KW-0732">Signal</keyword>
<dbReference type="SUPFAM" id="SSF53850">
    <property type="entry name" value="Periplasmic binding protein-like II"/>
    <property type="match status" value="1"/>
</dbReference>
<dbReference type="SMART" id="SM00062">
    <property type="entry name" value="PBPb"/>
    <property type="match status" value="1"/>
</dbReference>
<evidence type="ECO:0000313" key="5">
    <source>
        <dbReference type="EMBL" id="RON19636.1"/>
    </source>
</evidence>
<dbReference type="AlphaFoldDB" id="A0A423I2J3"/>
<comment type="similarity">
    <text evidence="1">Belongs to the bacterial solute-binding protein 3 family.</text>
</comment>
<evidence type="ECO:0000256" key="2">
    <source>
        <dbReference type="ARBA" id="ARBA00022729"/>
    </source>
</evidence>
<name>A0A423I2J3_9PSED</name>
<accession>A0A423I2J3</accession>
<gene>
    <name evidence="5" type="ORF">BK662_00495</name>
</gene>
<evidence type="ECO:0000313" key="6">
    <source>
        <dbReference type="Proteomes" id="UP000284002"/>
    </source>
</evidence>
<comment type="caution">
    <text evidence="5">The sequence shown here is derived from an EMBL/GenBank/DDBJ whole genome shotgun (WGS) entry which is preliminary data.</text>
</comment>
<organism evidence="5 6">
    <name type="scientific">Pseudomonas frederiksbergensis</name>
    <dbReference type="NCBI Taxonomy" id="104087"/>
    <lineage>
        <taxon>Bacteria</taxon>
        <taxon>Pseudomonadati</taxon>
        <taxon>Pseudomonadota</taxon>
        <taxon>Gammaproteobacteria</taxon>
        <taxon>Pseudomonadales</taxon>
        <taxon>Pseudomonadaceae</taxon>
        <taxon>Pseudomonas</taxon>
    </lineage>
</organism>
<proteinExistence type="inferred from homology"/>
<evidence type="ECO:0000256" key="1">
    <source>
        <dbReference type="ARBA" id="ARBA00010333"/>
    </source>
</evidence>
<feature type="signal peptide" evidence="3">
    <location>
        <begin position="1"/>
        <end position="26"/>
    </location>
</feature>
<feature type="domain" description="Solute-binding protein family 3/N-terminal" evidence="4">
    <location>
        <begin position="38"/>
        <end position="274"/>
    </location>
</feature>
<dbReference type="Pfam" id="PF00497">
    <property type="entry name" value="SBP_bac_3"/>
    <property type="match status" value="1"/>
</dbReference>
<dbReference type="InterPro" id="IPR001638">
    <property type="entry name" value="Solute-binding_3/MltF_N"/>
</dbReference>
<reference evidence="5 6" key="1">
    <citation type="submission" date="2016-10" db="EMBL/GenBank/DDBJ databases">
        <title>Comparative genome analysis of multiple Pseudomonas spp. focuses on biocontrol and plant growth promoting traits.</title>
        <authorList>
            <person name="Tao X.-Y."/>
            <person name="Taylor C.G."/>
        </authorList>
    </citation>
    <scope>NUCLEOTIDE SEQUENCE [LARGE SCALE GENOMIC DNA]</scope>
    <source>
        <strain evidence="5 6">36C6</strain>
    </source>
</reference>